<evidence type="ECO:0000256" key="1">
    <source>
        <dbReference type="SAM" id="Phobius"/>
    </source>
</evidence>
<organism evidence="2 3">
    <name type="scientific">Serratia phage Parlo</name>
    <dbReference type="NCBI Taxonomy" id="2557554"/>
    <lineage>
        <taxon>Viruses</taxon>
        <taxon>Duplodnaviria</taxon>
        <taxon>Heunggongvirae</taxon>
        <taxon>Uroviricota</taxon>
        <taxon>Caudoviricetes</taxon>
        <taxon>Parlovirus</taxon>
        <taxon>Parlovirus parlo</taxon>
    </lineage>
</organism>
<accession>A0A482MFJ4</accession>
<dbReference type="EMBL" id="MK618715">
    <property type="protein sequence ID" value="QBQ72185.1"/>
    <property type="molecule type" value="Genomic_DNA"/>
</dbReference>
<sequence>MTVIFWILYGLAIAAYVVTGSAGAGVFALMLMACYFIVTYMADSRRHAMRCKGEH</sequence>
<name>A0A482MFJ4_9CAUD</name>
<keyword evidence="1" id="KW-0472">Membrane</keyword>
<gene>
    <name evidence="2" type="ORF">CPT_Parlo_036</name>
</gene>
<keyword evidence="3" id="KW-1185">Reference proteome</keyword>
<reference evidence="3" key="1">
    <citation type="submission" date="2019-03" db="EMBL/GenBank/DDBJ databases">
        <authorList>
            <person name="Bockoven R."/>
            <person name="Gutierrez J."/>
            <person name="Newkirk H."/>
            <person name="Liu M."/>
            <person name="Ramsey J."/>
            <person name="Cahill J."/>
        </authorList>
    </citation>
    <scope>NUCLEOTIDE SEQUENCE [LARGE SCALE GENOMIC DNA]</scope>
</reference>
<keyword evidence="1" id="KW-1133">Transmembrane helix</keyword>
<dbReference type="Proteomes" id="UP000307326">
    <property type="component" value="Segment"/>
</dbReference>
<evidence type="ECO:0000313" key="3">
    <source>
        <dbReference type="Proteomes" id="UP000307326"/>
    </source>
</evidence>
<feature type="transmembrane region" description="Helical" evidence="1">
    <location>
        <begin position="24"/>
        <end position="42"/>
    </location>
</feature>
<evidence type="ECO:0000313" key="2">
    <source>
        <dbReference type="EMBL" id="QBQ72185.1"/>
    </source>
</evidence>
<proteinExistence type="predicted"/>
<keyword evidence="1" id="KW-0812">Transmembrane</keyword>
<protein>
    <submittedName>
        <fullName evidence="2">Uncharacterized protein</fullName>
    </submittedName>
</protein>